<dbReference type="Proteomes" id="UP000007115">
    <property type="component" value="Unassembled WGS sequence"/>
</dbReference>
<comment type="caution">
    <text evidence="1">The sequence shown here is derived from an EMBL/GenBank/DDBJ whole genome shotgun (WGS) entry which is preliminary data.</text>
</comment>
<gene>
    <name evidence="1" type="ORF">TRIVIDRAFT_67169</name>
</gene>
<sequence>MVTGRNARPTTASDVFEDAFRGREAMTAGRWPANPSLYQLKTNTMKALGCFDIPWGRRSLTGMMHLNFKMFLVASPYSAAGGPEMAPVAKLGNYESVDGKHGV</sequence>
<evidence type="ECO:0000313" key="2">
    <source>
        <dbReference type="Proteomes" id="UP000007115"/>
    </source>
</evidence>
<evidence type="ECO:0000313" key="1">
    <source>
        <dbReference type="EMBL" id="EHK17946.1"/>
    </source>
</evidence>
<protein>
    <submittedName>
        <fullName evidence="1">Uncharacterized protein</fullName>
    </submittedName>
</protein>
<dbReference type="VEuPathDB" id="FungiDB:TRIVIDRAFT_67169"/>
<dbReference type="EMBL" id="ABDF02000087">
    <property type="protein sequence ID" value="EHK17946.1"/>
    <property type="molecule type" value="Genomic_DNA"/>
</dbReference>
<accession>G9N5A1</accession>
<dbReference type="AlphaFoldDB" id="G9N5A1"/>
<keyword evidence="2" id="KW-1185">Reference proteome</keyword>
<reference evidence="1 2" key="1">
    <citation type="journal article" date="2011" name="Genome Biol.">
        <title>Comparative genome sequence analysis underscores mycoparasitism as the ancestral life style of Trichoderma.</title>
        <authorList>
            <person name="Kubicek C.P."/>
            <person name="Herrera-Estrella A."/>
            <person name="Seidl-Seiboth V."/>
            <person name="Martinez D.A."/>
            <person name="Druzhinina I.S."/>
            <person name="Thon M."/>
            <person name="Zeilinger S."/>
            <person name="Casas-Flores S."/>
            <person name="Horwitz B.A."/>
            <person name="Mukherjee P.K."/>
            <person name="Mukherjee M."/>
            <person name="Kredics L."/>
            <person name="Alcaraz L.D."/>
            <person name="Aerts A."/>
            <person name="Antal Z."/>
            <person name="Atanasova L."/>
            <person name="Cervantes-Badillo M.G."/>
            <person name="Challacombe J."/>
            <person name="Chertkov O."/>
            <person name="McCluskey K."/>
            <person name="Coulpier F."/>
            <person name="Deshpande N."/>
            <person name="von Doehren H."/>
            <person name="Ebbole D.J."/>
            <person name="Esquivel-Naranjo E.U."/>
            <person name="Fekete E."/>
            <person name="Flipphi M."/>
            <person name="Glaser F."/>
            <person name="Gomez-Rodriguez E.Y."/>
            <person name="Gruber S."/>
            <person name="Han C."/>
            <person name="Henrissat B."/>
            <person name="Hermosa R."/>
            <person name="Hernandez-Onate M."/>
            <person name="Karaffa L."/>
            <person name="Kosti I."/>
            <person name="Le Crom S."/>
            <person name="Lindquist E."/>
            <person name="Lucas S."/>
            <person name="Luebeck M."/>
            <person name="Luebeck P.S."/>
            <person name="Margeot A."/>
            <person name="Metz B."/>
            <person name="Misra M."/>
            <person name="Nevalainen H."/>
            <person name="Omann M."/>
            <person name="Packer N."/>
            <person name="Perrone G."/>
            <person name="Uresti-Rivera E.E."/>
            <person name="Salamov A."/>
            <person name="Schmoll M."/>
            <person name="Seiboth B."/>
            <person name="Shapiro H."/>
            <person name="Sukno S."/>
            <person name="Tamayo-Ramos J.A."/>
            <person name="Tisch D."/>
            <person name="Wiest A."/>
            <person name="Wilkinson H.H."/>
            <person name="Zhang M."/>
            <person name="Coutinho P.M."/>
            <person name="Kenerley C.M."/>
            <person name="Monte E."/>
            <person name="Baker S.E."/>
            <person name="Grigoriev I.V."/>
        </authorList>
    </citation>
    <scope>NUCLEOTIDE SEQUENCE [LARGE SCALE GENOMIC DNA]</scope>
    <source>
        <strain evidence="2">Gv29-8 / FGSC 10586</strain>
    </source>
</reference>
<organism evidence="1 2">
    <name type="scientific">Hypocrea virens (strain Gv29-8 / FGSC 10586)</name>
    <name type="common">Gliocladium virens</name>
    <name type="synonym">Trichoderma virens</name>
    <dbReference type="NCBI Taxonomy" id="413071"/>
    <lineage>
        <taxon>Eukaryota</taxon>
        <taxon>Fungi</taxon>
        <taxon>Dikarya</taxon>
        <taxon>Ascomycota</taxon>
        <taxon>Pezizomycotina</taxon>
        <taxon>Sordariomycetes</taxon>
        <taxon>Hypocreomycetidae</taxon>
        <taxon>Hypocreales</taxon>
        <taxon>Hypocreaceae</taxon>
        <taxon>Trichoderma</taxon>
    </lineage>
</organism>
<dbReference type="InParanoid" id="G9N5A1"/>
<name>G9N5A1_HYPVG</name>
<dbReference type="RefSeq" id="XP_013952147.1">
    <property type="nucleotide sequence ID" value="XM_014096672.1"/>
</dbReference>
<proteinExistence type="predicted"/>
<dbReference type="HOGENOM" id="CLU_2264130_0_0_1"/>
<dbReference type="GeneID" id="25796914"/>